<keyword evidence="10" id="KW-1185">Reference proteome</keyword>
<comment type="caution">
    <text evidence="9">The sequence shown here is derived from an EMBL/GenBank/DDBJ whole genome shotgun (WGS) entry which is preliminary data.</text>
</comment>
<gene>
    <name evidence="9" type="ORF">EDD32_1273</name>
</gene>
<dbReference type="Gene3D" id="2.60.40.10">
    <property type="entry name" value="Immunoglobulins"/>
    <property type="match status" value="2"/>
</dbReference>
<dbReference type="Gene3D" id="2.70.98.10">
    <property type="match status" value="1"/>
</dbReference>
<dbReference type="InterPro" id="IPR050347">
    <property type="entry name" value="Bact_Beta-galactosidase"/>
</dbReference>
<comment type="catalytic activity">
    <reaction evidence="1">
        <text>Hydrolysis of terminal non-reducing beta-D-galactose residues in beta-D-galactosides.</text>
        <dbReference type="EC" id="3.2.1.23"/>
    </reaction>
</comment>
<dbReference type="InterPro" id="IPR006103">
    <property type="entry name" value="Glyco_hydro_2_cat"/>
</dbReference>
<dbReference type="GO" id="GO:0005990">
    <property type="term" value="P:lactose catabolic process"/>
    <property type="evidence" value="ECO:0007669"/>
    <property type="project" value="TreeGrafter"/>
</dbReference>
<dbReference type="Pfam" id="PF02836">
    <property type="entry name" value="Glyco_hydro_2_C"/>
    <property type="match status" value="1"/>
</dbReference>
<keyword evidence="5" id="KW-0326">Glycosidase</keyword>
<dbReference type="RefSeq" id="WP_246006010.1">
    <property type="nucleotide sequence ID" value="NZ_RKRA01000001.1"/>
</dbReference>
<dbReference type="InterPro" id="IPR006101">
    <property type="entry name" value="Glyco_hydro_2"/>
</dbReference>
<feature type="region of interest" description="Disordered" evidence="7">
    <location>
        <begin position="1"/>
        <end position="72"/>
    </location>
</feature>
<dbReference type="SUPFAM" id="SSF51445">
    <property type="entry name" value="(Trans)glycosidases"/>
    <property type="match status" value="1"/>
</dbReference>
<dbReference type="GO" id="GO:0009341">
    <property type="term" value="C:beta-galactosidase complex"/>
    <property type="evidence" value="ECO:0007669"/>
    <property type="project" value="InterPro"/>
</dbReference>
<dbReference type="Gene3D" id="3.20.20.80">
    <property type="entry name" value="Glycosidases"/>
    <property type="match status" value="1"/>
</dbReference>
<evidence type="ECO:0000256" key="4">
    <source>
        <dbReference type="ARBA" id="ARBA00022801"/>
    </source>
</evidence>
<evidence type="ECO:0000256" key="7">
    <source>
        <dbReference type="SAM" id="MobiDB-lite"/>
    </source>
</evidence>
<sequence>MTAGPPATAPTAASTSPAPRTPAASTSPAADPTTTGATMTHESVHVPEGVRPARFRPSAGASSAPSGSLDGEWRFRLFPEAETGADPADDGTGWDTVTVPGHWQLAGAPDAWPYGRPAYTNVLFPIPVDPPRVPRENPTGEYRRTFDVPAAWTSGGRVVLRFEGVDSWFEVALNGSVLARSHGSRLPTEVDVTGAVRAGENLLAVRVTQWSAQTYVEDQDQWWLAGIFRPVTLEHRPDGGIEHVRVHADYDHTTGTGTLRVDVEGGPARVTVPELGIDAAAGEDVTVAVEPWSAEVPRLYRATVTTGAETVGIDVGFRRVVIVDGVFTVNGTPVKLRGVNRHEFEPTRGRAVTPETMLEDVLLMKRHHVNAVRTSHYPPHPHFLDLCDVHGLYVVDENDFETHGFEPLGWRGNPTDASEWEPLLVDRVTRMVRRDAHHPSIVMWSLGNEAGTGRNLAAMARAIRDLDPTRPLHYEGDWSCEHVDVYSRMYATSEEVALIGRGEETPLPDGGLDARRRAMPFVQCEYAHAMGNGPGGLSDYDALFDAHPRLMGGFVWEWIDHGITTRDDDGTVFAGYGGDFGEELHDGTFIADGMLLPDRTPSPGVVEMAAVYAPVRVDVDPAHPGELTVRNRYAFRDTSHVRLVWSLTADGEEVATGELDETPLAPGTSRTFAPAADLLDGVDADPRAALWWTVRALQRDGVAGDAAWASPGTELGAGQLLLRPAGPLPAAAGSAGRAEGASPARAQAGGDSAGARPARTDDGGFTVGPVRLDRSGRLVAIGERRVGVARVDAWRAPTDNDARTSWNDPIGDADAWERAGLTRLHERLDTVGVDGEALVVTGRTAGSATDCGLGVRYTWRPVDEQAVDLTLEITPEGRWPGSVARLGLLLAIEQPDAGDVMVDWVGLGPLESYADSARAALAGRWRHTVAELQTPYTHPQENGARRGVTRAALDLGGATLGLEAGGVTVGGRTVHGFELTARPWSDRALAAAAHPHELVADGMLWLHLDAAQHGLGSAACGPGVLPNARLVPTPVSLEVRLTIG</sequence>
<dbReference type="EC" id="3.2.1.23" evidence="3"/>
<dbReference type="SMART" id="SM01038">
    <property type="entry name" value="Bgal_small_N"/>
    <property type="match status" value="1"/>
</dbReference>
<feature type="compositionally biased region" description="Low complexity" evidence="7">
    <location>
        <begin position="1"/>
        <end position="40"/>
    </location>
</feature>
<dbReference type="EMBL" id="RKRA01000001">
    <property type="protein sequence ID" value="RPF26816.1"/>
    <property type="molecule type" value="Genomic_DNA"/>
</dbReference>
<dbReference type="SUPFAM" id="SSF49303">
    <property type="entry name" value="beta-Galactosidase/glucuronidase domain"/>
    <property type="match status" value="2"/>
</dbReference>
<dbReference type="InterPro" id="IPR032312">
    <property type="entry name" value="LacZ_4"/>
</dbReference>
<dbReference type="GO" id="GO:0004565">
    <property type="term" value="F:beta-galactosidase activity"/>
    <property type="evidence" value="ECO:0007669"/>
    <property type="project" value="UniProtKB-EC"/>
</dbReference>
<evidence type="ECO:0000259" key="8">
    <source>
        <dbReference type="SMART" id="SM01038"/>
    </source>
</evidence>
<dbReference type="AlphaFoldDB" id="A0A3N4Z4Z6"/>
<dbReference type="PANTHER" id="PTHR46323:SF2">
    <property type="entry name" value="BETA-GALACTOSIDASE"/>
    <property type="match status" value="1"/>
</dbReference>
<dbReference type="PROSITE" id="PS00719">
    <property type="entry name" value="GLYCOSYL_HYDROL_F2_1"/>
    <property type="match status" value="1"/>
</dbReference>
<dbReference type="PRINTS" id="PR00132">
    <property type="entry name" value="GLHYDRLASE2"/>
</dbReference>
<protein>
    <recommendedName>
        <fullName evidence="3">beta-galactosidase</fullName>
        <ecNumber evidence="3">3.2.1.23</ecNumber>
    </recommendedName>
    <alternativeName>
        <fullName evidence="6">Lactase</fullName>
    </alternativeName>
</protein>
<dbReference type="GO" id="GO:0030246">
    <property type="term" value="F:carbohydrate binding"/>
    <property type="evidence" value="ECO:0007669"/>
    <property type="project" value="InterPro"/>
</dbReference>
<evidence type="ECO:0000256" key="6">
    <source>
        <dbReference type="ARBA" id="ARBA00032230"/>
    </source>
</evidence>
<dbReference type="InterPro" id="IPR023230">
    <property type="entry name" value="Glyco_hydro_2_CS"/>
</dbReference>
<evidence type="ECO:0000256" key="2">
    <source>
        <dbReference type="ARBA" id="ARBA00007401"/>
    </source>
</evidence>
<dbReference type="PANTHER" id="PTHR46323">
    <property type="entry name" value="BETA-GALACTOSIDASE"/>
    <property type="match status" value="1"/>
</dbReference>
<keyword evidence="4" id="KW-0378">Hydrolase</keyword>
<proteinExistence type="inferred from homology"/>
<reference evidence="9 10" key="1">
    <citation type="submission" date="2018-11" db="EMBL/GenBank/DDBJ databases">
        <title>Sequencing the genomes of 1000 actinobacteria strains.</title>
        <authorList>
            <person name="Klenk H.-P."/>
        </authorList>
    </citation>
    <scope>NUCLEOTIDE SEQUENCE [LARGE SCALE GENOMIC DNA]</scope>
    <source>
        <strain evidence="9 10">DSM 14418</strain>
    </source>
</reference>
<dbReference type="InterPro" id="IPR004199">
    <property type="entry name" value="B-gal_small/dom_5"/>
</dbReference>
<dbReference type="InterPro" id="IPR013783">
    <property type="entry name" value="Ig-like_fold"/>
</dbReference>
<evidence type="ECO:0000256" key="3">
    <source>
        <dbReference type="ARBA" id="ARBA00012756"/>
    </source>
</evidence>
<feature type="compositionally biased region" description="Low complexity" evidence="7">
    <location>
        <begin position="729"/>
        <end position="746"/>
    </location>
</feature>
<dbReference type="Pfam" id="PF16353">
    <property type="entry name" value="LacZ_4"/>
    <property type="match status" value="1"/>
</dbReference>
<name>A0A3N4Z4Z6_9MICO</name>
<dbReference type="Pfam" id="PF02837">
    <property type="entry name" value="Glyco_hydro_2_N"/>
    <property type="match status" value="1"/>
</dbReference>
<evidence type="ECO:0000256" key="1">
    <source>
        <dbReference type="ARBA" id="ARBA00001412"/>
    </source>
</evidence>
<feature type="domain" description="Beta galactosidase small chain/" evidence="8">
    <location>
        <begin position="766"/>
        <end position="1042"/>
    </location>
</feature>
<organism evidence="9 10">
    <name type="scientific">Georgenia muralis</name>
    <dbReference type="NCBI Taxonomy" id="154117"/>
    <lineage>
        <taxon>Bacteria</taxon>
        <taxon>Bacillati</taxon>
        <taxon>Actinomycetota</taxon>
        <taxon>Actinomycetes</taxon>
        <taxon>Micrococcales</taxon>
        <taxon>Bogoriellaceae</taxon>
        <taxon>Georgenia</taxon>
    </lineage>
</organism>
<evidence type="ECO:0000313" key="10">
    <source>
        <dbReference type="Proteomes" id="UP000280726"/>
    </source>
</evidence>
<dbReference type="InterPro" id="IPR008979">
    <property type="entry name" value="Galactose-bd-like_sf"/>
</dbReference>
<dbReference type="SUPFAM" id="SSF49785">
    <property type="entry name" value="Galactose-binding domain-like"/>
    <property type="match status" value="1"/>
</dbReference>
<accession>A0A3N4Z4Z6</accession>
<dbReference type="Pfam" id="PF02929">
    <property type="entry name" value="Bgal_small_N"/>
    <property type="match status" value="1"/>
</dbReference>
<dbReference type="InterPro" id="IPR017853">
    <property type="entry name" value="GH"/>
</dbReference>
<dbReference type="SUPFAM" id="SSF74650">
    <property type="entry name" value="Galactose mutarotase-like"/>
    <property type="match status" value="1"/>
</dbReference>
<dbReference type="InterPro" id="IPR014718">
    <property type="entry name" value="GH-type_carb-bd"/>
</dbReference>
<evidence type="ECO:0000313" key="9">
    <source>
        <dbReference type="EMBL" id="RPF26816.1"/>
    </source>
</evidence>
<evidence type="ECO:0000256" key="5">
    <source>
        <dbReference type="ARBA" id="ARBA00023295"/>
    </source>
</evidence>
<dbReference type="Gene3D" id="2.60.120.260">
    <property type="entry name" value="Galactose-binding domain-like"/>
    <property type="match status" value="1"/>
</dbReference>
<dbReference type="InterPro" id="IPR006104">
    <property type="entry name" value="Glyco_hydro_2_N"/>
</dbReference>
<feature type="compositionally biased region" description="Low complexity" evidence="7">
    <location>
        <begin position="55"/>
        <end position="68"/>
    </location>
</feature>
<comment type="similarity">
    <text evidence="2">Belongs to the glycosyl hydrolase 2 family.</text>
</comment>
<dbReference type="InterPro" id="IPR011013">
    <property type="entry name" value="Gal_mutarotase_sf_dom"/>
</dbReference>
<dbReference type="InterPro" id="IPR036156">
    <property type="entry name" value="Beta-gal/glucu_dom_sf"/>
</dbReference>
<feature type="region of interest" description="Disordered" evidence="7">
    <location>
        <begin position="729"/>
        <end position="767"/>
    </location>
</feature>
<dbReference type="Proteomes" id="UP000280726">
    <property type="component" value="Unassembled WGS sequence"/>
</dbReference>